<dbReference type="SUPFAM" id="SSF52266">
    <property type="entry name" value="SGNH hydrolase"/>
    <property type="match status" value="1"/>
</dbReference>
<protein>
    <submittedName>
        <fullName evidence="2">GDSL-type esterase/lipase family protein</fullName>
    </submittedName>
</protein>
<dbReference type="AlphaFoldDB" id="A0A9X2XY17"/>
<dbReference type="GO" id="GO:0004622">
    <property type="term" value="F:phosphatidylcholine lysophospholipase activity"/>
    <property type="evidence" value="ECO:0007669"/>
    <property type="project" value="TreeGrafter"/>
</dbReference>
<name>A0A9X2XY17_9BACT</name>
<organism evidence="2 3">
    <name type="scientific">Paraflavisolibacter caeni</name>
    <dbReference type="NCBI Taxonomy" id="2982496"/>
    <lineage>
        <taxon>Bacteria</taxon>
        <taxon>Pseudomonadati</taxon>
        <taxon>Bacteroidota</taxon>
        <taxon>Chitinophagia</taxon>
        <taxon>Chitinophagales</taxon>
        <taxon>Chitinophagaceae</taxon>
        <taxon>Paraflavisolibacter</taxon>
    </lineage>
</organism>
<feature type="domain" description="SGNH hydrolase-type esterase" evidence="1">
    <location>
        <begin position="58"/>
        <end position="208"/>
    </location>
</feature>
<dbReference type="InterPro" id="IPR036514">
    <property type="entry name" value="SGNH_hydro_sf"/>
</dbReference>
<dbReference type="EMBL" id="JAOTIF010000021">
    <property type="protein sequence ID" value="MCU7551501.1"/>
    <property type="molecule type" value="Genomic_DNA"/>
</dbReference>
<proteinExistence type="predicted"/>
<reference evidence="2" key="1">
    <citation type="submission" date="2022-09" db="EMBL/GenBank/DDBJ databases">
        <authorList>
            <person name="Yuan C."/>
            <person name="Ke Z."/>
        </authorList>
    </citation>
    <scope>NUCLEOTIDE SEQUENCE</scope>
    <source>
        <strain evidence="2">LB-8</strain>
    </source>
</reference>
<sequence length="219" mass="25294">MIKNIIILFIAFLSVTDLFSQEKPFWNDIQKFKESDRFNPPVQKAIVFIGSSSFAMWHDVQDYFPGYTIINRSFGGSTLPDVTGYLNDIVFPYHPKQVVIYCGDNDLANSDTITANEVLQRFKLLFQKIRKQLPSISIVYVSIKPSPSRKHLMTKAAQANIMIQKYLKTQKNTSFVDVYHKMLNKNGSIRSDIFLQDELHMNAKGYAIWKQAILPYLKK</sequence>
<reference evidence="2" key="2">
    <citation type="submission" date="2023-04" db="EMBL/GenBank/DDBJ databases">
        <title>Paracnuella aquatica gen. nov., sp. nov., a member of the family Chitinophagaceae isolated from a hot spring.</title>
        <authorList>
            <person name="Wang C."/>
        </authorList>
    </citation>
    <scope>NUCLEOTIDE SEQUENCE</scope>
    <source>
        <strain evidence="2">LB-8</strain>
    </source>
</reference>
<dbReference type="Proteomes" id="UP001155483">
    <property type="component" value="Unassembled WGS sequence"/>
</dbReference>
<dbReference type="Gene3D" id="3.40.50.1110">
    <property type="entry name" value="SGNH hydrolase"/>
    <property type="match status" value="1"/>
</dbReference>
<dbReference type="InterPro" id="IPR051532">
    <property type="entry name" value="Ester_Hydrolysis_Enzymes"/>
</dbReference>
<dbReference type="InterPro" id="IPR013830">
    <property type="entry name" value="SGNH_hydro"/>
</dbReference>
<evidence type="ECO:0000313" key="3">
    <source>
        <dbReference type="Proteomes" id="UP001155483"/>
    </source>
</evidence>
<dbReference type="RefSeq" id="WP_279298940.1">
    <property type="nucleotide sequence ID" value="NZ_JAOTIF010000021.1"/>
</dbReference>
<comment type="caution">
    <text evidence="2">The sequence shown here is derived from an EMBL/GenBank/DDBJ whole genome shotgun (WGS) entry which is preliminary data.</text>
</comment>
<evidence type="ECO:0000313" key="2">
    <source>
        <dbReference type="EMBL" id="MCU7551501.1"/>
    </source>
</evidence>
<dbReference type="PANTHER" id="PTHR30383:SF5">
    <property type="entry name" value="SGNH HYDROLASE-TYPE ESTERASE DOMAIN-CONTAINING PROTEIN"/>
    <property type="match status" value="1"/>
</dbReference>
<dbReference type="Pfam" id="PF13472">
    <property type="entry name" value="Lipase_GDSL_2"/>
    <property type="match status" value="1"/>
</dbReference>
<accession>A0A9X2XY17</accession>
<dbReference type="PANTHER" id="PTHR30383">
    <property type="entry name" value="THIOESTERASE 1/PROTEASE 1/LYSOPHOSPHOLIPASE L1"/>
    <property type="match status" value="1"/>
</dbReference>
<gene>
    <name evidence="2" type="ORF">OCK74_20435</name>
</gene>
<evidence type="ECO:0000259" key="1">
    <source>
        <dbReference type="Pfam" id="PF13472"/>
    </source>
</evidence>
<keyword evidence="3" id="KW-1185">Reference proteome</keyword>